<evidence type="ECO:0000313" key="1">
    <source>
        <dbReference type="EMBL" id="KAE9405784.1"/>
    </source>
</evidence>
<sequence length="83" mass="9446">MAIIKGTDQFEFNRMRQRLQNSTYTVLHHLPPQPSPSRLTHLNLLLVEADNKGQDYPQSQSRPPLARLDIPVIHVILIAPAAR</sequence>
<organism evidence="1 2">
    <name type="scientific">Gymnopus androsaceus JB14</name>
    <dbReference type="NCBI Taxonomy" id="1447944"/>
    <lineage>
        <taxon>Eukaryota</taxon>
        <taxon>Fungi</taxon>
        <taxon>Dikarya</taxon>
        <taxon>Basidiomycota</taxon>
        <taxon>Agaricomycotina</taxon>
        <taxon>Agaricomycetes</taxon>
        <taxon>Agaricomycetidae</taxon>
        <taxon>Agaricales</taxon>
        <taxon>Marasmiineae</taxon>
        <taxon>Omphalotaceae</taxon>
        <taxon>Gymnopus</taxon>
    </lineage>
</organism>
<keyword evidence="2" id="KW-1185">Reference proteome</keyword>
<dbReference type="AlphaFoldDB" id="A0A6A4IAH6"/>
<evidence type="ECO:0000313" key="2">
    <source>
        <dbReference type="Proteomes" id="UP000799118"/>
    </source>
</evidence>
<dbReference type="Proteomes" id="UP000799118">
    <property type="component" value="Unassembled WGS sequence"/>
</dbReference>
<name>A0A6A4IAH6_9AGAR</name>
<reference evidence="1" key="1">
    <citation type="journal article" date="2019" name="Environ. Microbiol.">
        <title>Fungal ecological strategies reflected in gene transcription - a case study of two litter decomposers.</title>
        <authorList>
            <person name="Barbi F."/>
            <person name="Kohler A."/>
            <person name="Barry K."/>
            <person name="Baskaran P."/>
            <person name="Daum C."/>
            <person name="Fauchery L."/>
            <person name="Ihrmark K."/>
            <person name="Kuo A."/>
            <person name="LaButti K."/>
            <person name="Lipzen A."/>
            <person name="Morin E."/>
            <person name="Grigoriev I.V."/>
            <person name="Henrissat B."/>
            <person name="Lindahl B."/>
            <person name="Martin F."/>
        </authorList>
    </citation>
    <scope>NUCLEOTIDE SEQUENCE</scope>
    <source>
        <strain evidence="1">JB14</strain>
    </source>
</reference>
<gene>
    <name evidence="1" type="ORF">BT96DRAFT_304977</name>
</gene>
<protein>
    <submittedName>
        <fullName evidence="1">Uncharacterized protein</fullName>
    </submittedName>
</protein>
<accession>A0A6A4IAH6</accession>
<dbReference type="EMBL" id="ML769406">
    <property type="protein sequence ID" value="KAE9405784.1"/>
    <property type="molecule type" value="Genomic_DNA"/>
</dbReference>
<proteinExistence type="predicted"/>